<sequence>MQPTKALLSRHPWFAAFDAAPPRALDAVLRGAAYVPPYQRASPAQKIEGLFGDLPADASEWQILDDTLCDWLQQVRADTDAAMVRSGGAASFIAETGDALRLVWRLKLEKSAKWICENLMDLRGWAEPLLLDDEAYDLPKALLAAAAQLQTSRDWVHLWLGECRRAATPRLYHRVDTALTGLARMPPPPNTIGGLNHEVLVGLASWGTALPTDDFKAKNAFLRRWRTIKASFPRSGEQWRHDWRDLLDNKVDQPFTKWLKDEEPALRRPATPRKEPLLPHCVNVIQGFARELDADGLTEQLWGRMRTLIRKTERFAEITGDCYNLVRSCTNIASLIQEDAPGHAVALTRLALIWNRHNGHAWSVRARSLEKLRRPAIAESALWEGLRNAPESTALYGQLAIMLVDQERLSEAEYLLRAATAIDSEDAVVANELARLLWRKGKAEEAITLLEEHAARPSSNSAPLYSLGSLFLAEGRLPEAQSAVTRYRQLFRNDTRINGLADRIRRSAIDEQKTHLHEPRPRGAVRAPVAWDEFDLNPEESEAAALAHIRSLTEADRRLRSGDDETRRSALATVDTALEEDSADSYAHVIKALACTSYRPSLVARQETRFTNDLAIHLALTGPDTPTNTWCHLLARFPQDTGLILLTRLGHGGSDADGGLAEWVETEPPRDDHWKPFIRKTLRRHFNGENLPLAISPPMLAHDAILRRVEVGWGLVGNRVSI</sequence>
<dbReference type="AlphaFoldDB" id="A0A1N7JYZ1"/>
<organism evidence="1 2">
    <name type="scientific">Insolitispirillum peregrinum</name>
    <dbReference type="NCBI Taxonomy" id="80876"/>
    <lineage>
        <taxon>Bacteria</taxon>
        <taxon>Pseudomonadati</taxon>
        <taxon>Pseudomonadota</taxon>
        <taxon>Alphaproteobacteria</taxon>
        <taxon>Rhodospirillales</taxon>
        <taxon>Novispirillaceae</taxon>
        <taxon>Insolitispirillum</taxon>
    </lineage>
</organism>
<accession>A0A1N7JYZ1</accession>
<proteinExistence type="predicted"/>
<dbReference type="STRING" id="80876.SAMN05421779_102529"/>
<name>A0A1N7JYZ1_9PROT</name>
<protein>
    <submittedName>
        <fullName evidence="1">Uncharacterized protein</fullName>
    </submittedName>
</protein>
<evidence type="ECO:0000313" key="1">
    <source>
        <dbReference type="EMBL" id="SIS54547.1"/>
    </source>
</evidence>
<dbReference type="Gene3D" id="1.25.40.10">
    <property type="entry name" value="Tetratricopeptide repeat domain"/>
    <property type="match status" value="1"/>
</dbReference>
<keyword evidence="2" id="KW-1185">Reference proteome</keyword>
<reference evidence="1 2" key="1">
    <citation type="submission" date="2017-01" db="EMBL/GenBank/DDBJ databases">
        <authorList>
            <person name="Mah S.A."/>
            <person name="Swanson W.J."/>
            <person name="Moy G.W."/>
            <person name="Vacquier V.D."/>
        </authorList>
    </citation>
    <scope>NUCLEOTIDE SEQUENCE [LARGE SCALE GENOMIC DNA]</scope>
    <source>
        <strain evidence="1 2">DSM 11589</strain>
    </source>
</reference>
<dbReference type="OrthoDB" id="7304921at2"/>
<evidence type="ECO:0000313" key="2">
    <source>
        <dbReference type="Proteomes" id="UP000185678"/>
    </source>
</evidence>
<dbReference type="RefSeq" id="WP_076399378.1">
    <property type="nucleotide sequence ID" value="NZ_FTOA01000002.1"/>
</dbReference>
<dbReference type="InterPro" id="IPR011990">
    <property type="entry name" value="TPR-like_helical_dom_sf"/>
</dbReference>
<dbReference type="Pfam" id="PF14559">
    <property type="entry name" value="TPR_19"/>
    <property type="match status" value="1"/>
</dbReference>
<dbReference type="Proteomes" id="UP000185678">
    <property type="component" value="Unassembled WGS sequence"/>
</dbReference>
<dbReference type="SUPFAM" id="SSF48452">
    <property type="entry name" value="TPR-like"/>
    <property type="match status" value="1"/>
</dbReference>
<dbReference type="EMBL" id="FTOA01000002">
    <property type="protein sequence ID" value="SIS54547.1"/>
    <property type="molecule type" value="Genomic_DNA"/>
</dbReference>
<gene>
    <name evidence="1" type="ORF">SAMN05421779_102529</name>
</gene>